<dbReference type="Pfam" id="PF02519">
    <property type="entry name" value="Auxin_inducible"/>
    <property type="match status" value="1"/>
</dbReference>
<organism evidence="2 3">
    <name type="scientific">Dichanthelium oligosanthes</name>
    <dbReference type="NCBI Taxonomy" id="888268"/>
    <lineage>
        <taxon>Eukaryota</taxon>
        <taxon>Viridiplantae</taxon>
        <taxon>Streptophyta</taxon>
        <taxon>Embryophyta</taxon>
        <taxon>Tracheophyta</taxon>
        <taxon>Spermatophyta</taxon>
        <taxon>Magnoliopsida</taxon>
        <taxon>Liliopsida</taxon>
        <taxon>Poales</taxon>
        <taxon>Poaceae</taxon>
        <taxon>PACMAD clade</taxon>
        <taxon>Panicoideae</taxon>
        <taxon>Panicodae</taxon>
        <taxon>Paniceae</taxon>
        <taxon>Dichantheliinae</taxon>
        <taxon>Dichanthelium</taxon>
    </lineage>
</organism>
<gene>
    <name evidence="2" type="ORF">BAE44_0021582</name>
</gene>
<comment type="caution">
    <text evidence="2">The sequence shown here is derived from an EMBL/GenBank/DDBJ whole genome shotgun (WGS) entry which is preliminary data.</text>
</comment>
<dbReference type="AlphaFoldDB" id="A0A1E5UX18"/>
<dbReference type="GO" id="GO:0009733">
    <property type="term" value="P:response to auxin"/>
    <property type="evidence" value="ECO:0007669"/>
    <property type="project" value="InterPro"/>
</dbReference>
<evidence type="ECO:0000313" key="2">
    <source>
        <dbReference type="EMBL" id="OEL17400.1"/>
    </source>
</evidence>
<proteinExistence type="inferred from homology"/>
<name>A0A1E5UX18_9POAL</name>
<dbReference type="EMBL" id="LWDX02060058">
    <property type="protein sequence ID" value="OEL17400.1"/>
    <property type="molecule type" value="Genomic_DNA"/>
</dbReference>
<dbReference type="OrthoDB" id="1936278at2759"/>
<evidence type="ECO:0000313" key="3">
    <source>
        <dbReference type="Proteomes" id="UP000095767"/>
    </source>
</evidence>
<protein>
    <submittedName>
        <fullName evidence="2">Auxin-responsive protein SAUR36</fullName>
    </submittedName>
</protein>
<keyword evidence="3" id="KW-1185">Reference proteome</keyword>
<dbReference type="PANTHER" id="PTHR31175:SF112">
    <property type="entry name" value="SAUR55-AUXIN-RESPONSIVE SAUR FAMILY MEMBER"/>
    <property type="match status" value="1"/>
</dbReference>
<reference evidence="2 3" key="1">
    <citation type="submission" date="2016-09" db="EMBL/GenBank/DDBJ databases">
        <title>The draft genome of Dichanthelium oligosanthes: A C3 panicoid grass species.</title>
        <authorList>
            <person name="Studer A.J."/>
            <person name="Schnable J.C."/>
            <person name="Brutnell T.P."/>
        </authorList>
    </citation>
    <scope>NUCLEOTIDE SEQUENCE [LARGE SCALE GENOMIC DNA]</scope>
    <source>
        <strain evidence="3">cv. Kellogg 1175</strain>
        <tissue evidence="2">Leaf</tissue>
    </source>
</reference>
<dbReference type="STRING" id="888268.A0A1E5UX18"/>
<evidence type="ECO:0000256" key="1">
    <source>
        <dbReference type="ARBA" id="ARBA00006974"/>
    </source>
</evidence>
<dbReference type="Proteomes" id="UP000095767">
    <property type="component" value="Unassembled WGS sequence"/>
</dbReference>
<dbReference type="InterPro" id="IPR003676">
    <property type="entry name" value="SAUR_fam"/>
</dbReference>
<sequence>MELRNAFSTSAEVPLLSKHMAYSMIVASQGSVILPSLPPKPNSSCDICRSSTKTAVPRHANGTSNRAPSAVYTAQWPLLATEVQHSSASFAAAPQVESLGFSLLCFVCEAASDGVQSPPDREYIAYSTRPLEQNGWARDKVMSIVSAMLQDVSASAIWMRFLGSSVWLLPEPVIVCFRCLDLDSTRAGTAMPSGVAGKWHEYPMLIGTNVQCEGQACSAGGCAVRGKESMARKWQRMAALARKRLVSIPAKEREGSCSTSTSVAGKGHCVVYSADGQRFEVPLAYLGTVVFGELLMLSQEEFGFASDDGKITLPCGAAVVEYVMSLLRRDASEEVVRASLSSMVRPCHTVSAVAPCNQQLAVLV</sequence>
<comment type="similarity">
    <text evidence="1">Belongs to the ARG7 family.</text>
</comment>
<dbReference type="PANTHER" id="PTHR31175">
    <property type="entry name" value="AUXIN-RESPONSIVE FAMILY PROTEIN"/>
    <property type="match status" value="1"/>
</dbReference>
<accession>A0A1E5UX18</accession>